<accession>A0A645HEW6</accession>
<dbReference type="EMBL" id="VSSQ01091833">
    <property type="protein sequence ID" value="MPN37280.1"/>
    <property type="molecule type" value="Genomic_DNA"/>
</dbReference>
<protein>
    <submittedName>
        <fullName evidence="1">Uncharacterized protein</fullName>
    </submittedName>
</protein>
<reference evidence="1" key="1">
    <citation type="submission" date="2019-08" db="EMBL/GenBank/DDBJ databases">
        <authorList>
            <person name="Kucharzyk K."/>
            <person name="Murdoch R.W."/>
            <person name="Higgins S."/>
            <person name="Loffler F."/>
        </authorList>
    </citation>
    <scope>NUCLEOTIDE SEQUENCE</scope>
</reference>
<evidence type="ECO:0000313" key="1">
    <source>
        <dbReference type="EMBL" id="MPN37280.1"/>
    </source>
</evidence>
<organism evidence="1">
    <name type="scientific">bioreactor metagenome</name>
    <dbReference type="NCBI Taxonomy" id="1076179"/>
    <lineage>
        <taxon>unclassified sequences</taxon>
        <taxon>metagenomes</taxon>
        <taxon>ecological metagenomes</taxon>
    </lineage>
</organism>
<dbReference type="AlphaFoldDB" id="A0A645HEW6"/>
<comment type="caution">
    <text evidence="1">The sequence shown here is derived from an EMBL/GenBank/DDBJ whole genome shotgun (WGS) entry which is preliminary data.</text>
</comment>
<name>A0A645HEW6_9ZZZZ</name>
<proteinExistence type="predicted"/>
<sequence length="82" mass="8832">MFGVRSQDVADGTGPAVQVEHIFHCKISGKVQNLPVHALGCFCVGLKEALRGDSEIQSTDNLMNIGLPVQQIQPVCHHGILK</sequence>
<gene>
    <name evidence="1" type="ORF">SDC9_184796</name>
</gene>